<dbReference type="InterPro" id="IPR013320">
    <property type="entry name" value="ConA-like_dom_sf"/>
</dbReference>
<dbReference type="PANTHER" id="PTHR24100">
    <property type="entry name" value="BUTYROPHILIN"/>
    <property type="match status" value="1"/>
</dbReference>
<keyword evidence="4" id="KW-0479">Metal-binding</keyword>
<dbReference type="SUPFAM" id="SSF49899">
    <property type="entry name" value="Concanavalin A-like lectins/glucanases"/>
    <property type="match status" value="1"/>
</dbReference>
<dbReference type="InterPro" id="IPR001870">
    <property type="entry name" value="B30.2/SPRY"/>
</dbReference>
<accession>A0A8J6DGW0</accession>
<feature type="region of interest" description="Disordered" evidence="11">
    <location>
        <begin position="583"/>
        <end position="615"/>
    </location>
</feature>
<dbReference type="SMART" id="SM00449">
    <property type="entry name" value="SPRY"/>
    <property type="match status" value="1"/>
</dbReference>
<proteinExistence type="inferred from homology"/>
<dbReference type="FunFam" id="2.60.120.920:FF:000040">
    <property type="entry name" value="Ret finger protein-like 4A"/>
    <property type="match status" value="1"/>
</dbReference>
<dbReference type="Proteomes" id="UP000700334">
    <property type="component" value="Unassembled WGS sequence"/>
</dbReference>
<dbReference type="PROSITE" id="PS50188">
    <property type="entry name" value="B302_SPRY"/>
    <property type="match status" value="1"/>
</dbReference>
<evidence type="ECO:0000256" key="11">
    <source>
        <dbReference type="SAM" id="MobiDB-lite"/>
    </source>
</evidence>
<dbReference type="InterPro" id="IPR036179">
    <property type="entry name" value="Ig-like_dom_sf"/>
</dbReference>
<evidence type="ECO:0000256" key="10">
    <source>
        <dbReference type="ARBA" id="ARBA00023319"/>
    </source>
</evidence>
<reference evidence="15" key="1">
    <citation type="journal article" date="2021" name="Evol. Appl.">
        <title>The genome of the Pyrenean desman and the effects of bottlenecks and inbreeding on the genomic landscape of an endangered species.</title>
        <authorList>
            <person name="Escoda L."/>
            <person name="Castresana J."/>
        </authorList>
    </citation>
    <scope>NUCLEOTIDE SEQUENCE</scope>
    <source>
        <strain evidence="15">IBE-C5619</strain>
    </source>
</reference>
<feature type="domain" description="B30.2/SPRY" evidence="13">
    <location>
        <begin position="388"/>
        <end position="576"/>
    </location>
</feature>
<dbReference type="PRINTS" id="PR01407">
    <property type="entry name" value="BUTYPHLNCDUF"/>
</dbReference>
<dbReference type="GO" id="GO:0005737">
    <property type="term" value="C:cytoplasm"/>
    <property type="evidence" value="ECO:0007669"/>
    <property type="project" value="UniProtKB-ARBA"/>
</dbReference>
<protein>
    <submittedName>
        <fullName evidence="15">Butyrophilin subfamily 1 member A1</fullName>
    </submittedName>
</protein>
<dbReference type="InterPro" id="IPR007110">
    <property type="entry name" value="Ig-like_dom"/>
</dbReference>
<dbReference type="InterPro" id="IPR043136">
    <property type="entry name" value="B30.2/SPRY_sf"/>
</dbReference>
<evidence type="ECO:0000256" key="12">
    <source>
        <dbReference type="SAM" id="Phobius"/>
    </source>
</evidence>
<comment type="caution">
    <text evidence="15">The sequence shown here is derived from an EMBL/GenBank/DDBJ whole genome shotgun (WGS) entry which is preliminary data.</text>
</comment>
<dbReference type="GO" id="GO:0050852">
    <property type="term" value="P:T cell receptor signaling pathway"/>
    <property type="evidence" value="ECO:0007669"/>
    <property type="project" value="TreeGrafter"/>
</dbReference>
<dbReference type="Pfam" id="PF00622">
    <property type="entry name" value="SPRY"/>
    <property type="match status" value="1"/>
</dbReference>
<dbReference type="InterPro" id="IPR003879">
    <property type="entry name" value="Butyrophylin_SPRY"/>
</dbReference>
<keyword evidence="9 12" id="KW-0472">Membrane</keyword>
<dbReference type="InterPro" id="IPR003877">
    <property type="entry name" value="SPRY_dom"/>
</dbReference>
<feature type="domain" description="Ig-like" evidence="14">
    <location>
        <begin position="75"/>
        <end position="186"/>
    </location>
</feature>
<evidence type="ECO:0000313" key="15">
    <source>
        <dbReference type="EMBL" id="KAG8505793.1"/>
    </source>
</evidence>
<keyword evidence="16" id="KW-1185">Reference proteome</keyword>
<dbReference type="AlphaFoldDB" id="A0A8J6DGW0"/>
<feature type="transmembrane region" description="Helical" evidence="12">
    <location>
        <begin position="20"/>
        <end position="40"/>
    </location>
</feature>
<dbReference type="Gene3D" id="2.60.120.920">
    <property type="match status" value="1"/>
</dbReference>
<keyword evidence="3 12" id="KW-0812">Transmembrane</keyword>
<dbReference type="GO" id="GO:0008270">
    <property type="term" value="F:zinc ion binding"/>
    <property type="evidence" value="ECO:0007669"/>
    <property type="project" value="UniProtKB-KW"/>
</dbReference>
<evidence type="ECO:0000256" key="4">
    <source>
        <dbReference type="ARBA" id="ARBA00022723"/>
    </source>
</evidence>
<dbReference type="GO" id="GO:0009897">
    <property type="term" value="C:external side of plasma membrane"/>
    <property type="evidence" value="ECO:0007669"/>
    <property type="project" value="TreeGrafter"/>
</dbReference>
<evidence type="ECO:0000259" key="14">
    <source>
        <dbReference type="PROSITE" id="PS50835"/>
    </source>
</evidence>
<evidence type="ECO:0000256" key="3">
    <source>
        <dbReference type="ARBA" id="ARBA00022692"/>
    </source>
</evidence>
<dbReference type="InterPro" id="IPR013783">
    <property type="entry name" value="Ig-like_fold"/>
</dbReference>
<dbReference type="EMBL" id="JAGFMF010012226">
    <property type="protein sequence ID" value="KAG8505793.1"/>
    <property type="molecule type" value="Genomic_DNA"/>
</dbReference>
<dbReference type="InterPro" id="IPR050504">
    <property type="entry name" value="IgSF_BTN/MOG"/>
</dbReference>
<evidence type="ECO:0000256" key="8">
    <source>
        <dbReference type="ARBA" id="ARBA00022989"/>
    </source>
</evidence>
<evidence type="ECO:0000256" key="5">
    <source>
        <dbReference type="ARBA" id="ARBA00022729"/>
    </source>
</evidence>
<evidence type="ECO:0000256" key="1">
    <source>
        <dbReference type="ARBA" id="ARBA00004479"/>
    </source>
</evidence>
<evidence type="ECO:0000259" key="13">
    <source>
        <dbReference type="PROSITE" id="PS50188"/>
    </source>
</evidence>
<name>A0A8J6DGW0_GALPY</name>
<keyword evidence="7" id="KW-0862">Zinc</keyword>
<keyword evidence="8 12" id="KW-1133">Transmembrane helix</keyword>
<dbReference type="GO" id="GO:0005102">
    <property type="term" value="F:signaling receptor binding"/>
    <property type="evidence" value="ECO:0007669"/>
    <property type="project" value="TreeGrafter"/>
</dbReference>
<comment type="subcellular location">
    <subcellularLocation>
        <location evidence="1">Membrane</location>
        <topology evidence="1">Single-pass type I membrane protein</topology>
    </subcellularLocation>
</comment>
<dbReference type="PANTHER" id="PTHR24100:SF64">
    <property type="entry name" value="BUTYROPHILIN, SUBFAMILY 3, MEMBER A3-RELATED"/>
    <property type="match status" value="1"/>
</dbReference>
<feature type="domain" description="Ig-like" evidence="14">
    <location>
        <begin position="218"/>
        <end position="296"/>
    </location>
</feature>
<sequence length="615" mass="67900">MAGLPAPSASYPLGCCFSLPLLLLLLLLLSGLLVLSVLSIGPGVLMTLPIYACVQHSPEEMAPCSCPSSVLCLLPSLLLLQLPPGRSAVDFRVIGPTDPIVAALGRDIMLPCRVSPPMNVRNMEMRWFRSKFSEAAFVYANMQEQSEEQLPQYRGRTSLEMDILTPGKAALRIRSIQVSDNGKYTCFFRKDSFYEEAALELKVAGVGSAPQVHITGLEGDGVRVVCTASGWFPEPQVQWRYPSGEKFHEFSEVYNQDTESLFNVETSLVVRDSSAGNVTCSIINSILGQEKTMAIVLPEPFYPRASPWKPAFLVSLTLLLLLLLGAAWYTWREHSTWMQELQEERRLCQDKQEDRQTKEKALKDREKRKKAYLSGGCAEVSPVCSLSAWRKAQLYADWRKENFQPWSITLDPDSAHLSIVLSPDKKNLSLKNSYEDAGDTCSIVGLEGITLGHCYWEVEVKSGDKSVWTLGVCRNDVKRTGWYKETPEKGFWAVGHFESGFCACTSDNTPLSLRQNPKKLGIFLDYDQKDVSFYNMTDGSHIFSFSLASFSGTLLPYFMCVSVDVSMTLCPLEAGPSVLMNNPSLGEPVGPSGDGIPSGSSIDGAYPGPEAPLLP</sequence>
<dbReference type="Pfam" id="PF22705">
    <property type="entry name" value="C2-set_3"/>
    <property type="match status" value="1"/>
</dbReference>
<dbReference type="InterPro" id="IPR003599">
    <property type="entry name" value="Ig_sub"/>
</dbReference>
<dbReference type="FunFam" id="2.60.40.10:FF:000088">
    <property type="entry name" value="Butyrophilin subfamily 1 member A1"/>
    <property type="match status" value="1"/>
</dbReference>
<dbReference type="InterPro" id="IPR013106">
    <property type="entry name" value="Ig_V-set"/>
</dbReference>
<evidence type="ECO:0000313" key="16">
    <source>
        <dbReference type="Proteomes" id="UP000700334"/>
    </source>
</evidence>
<gene>
    <name evidence="15" type="ORF">J0S82_019056</name>
</gene>
<dbReference type="SMART" id="SM00409">
    <property type="entry name" value="IG"/>
    <property type="match status" value="2"/>
</dbReference>
<evidence type="ECO:0000256" key="6">
    <source>
        <dbReference type="ARBA" id="ARBA00022771"/>
    </source>
</evidence>
<dbReference type="SUPFAM" id="SSF48726">
    <property type="entry name" value="Immunoglobulin"/>
    <property type="match status" value="2"/>
</dbReference>
<dbReference type="GO" id="GO:0001817">
    <property type="term" value="P:regulation of cytokine production"/>
    <property type="evidence" value="ECO:0007669"/>
    <property type="project" value="TreeGrafter"/>
</dbReference>
<organism evidence="15 16">
    <name type="scientific">Galemys pyrenaicus</name>
    <name type="common">Iberian desman</name>
    <name type="synonym">Pyrenean desman</name>
    <dbReference type="NCBI Taxonomy" id="202257"/>
    <lineage>
        <taxon>Eukaryota</taxon>
        <taxon>Metazoa</taxon>
        <taxon>Chordata</taxon>
        <taxon>Craniata</taxon>
        <taxon>Vertebrata</taxon>
        <taxon>Euteleostomi</taxon>
        <taxon>Mammalia</taxon>
        <taxon>Eutheria</taxon>
        <taxon>Laurasiatheria</taxon>
        <taxon>Eulipotyphla</taxon>
        <taxon>Talpidae</taxon>
        <taxon>Galemys</taxon>
    </lineage>
</organism>
<keyword evidence="6" id="KW-0863">Zinc-finger</keyword>
<dbReference type="Pfam" id="PF07686">
    <property type="entry name" value="V-set"/>
    <property type="match status" value="1"/>
</dbReference>
<dbReference type="InterPro" id="IPR053896">
    <property type="entry name" value="BTN3A2-like_Ig-C"/>
</dbReference>
<evidence type="ECO:0000256" key="7">
    <source>
        <dbReference type="ARBA" id="ARBA00022833"/>
    </source>
</evidence>
<dbReference type="PROSITE" id="PS50835">
    <property type="entry name" value="IG_LIKE"/>
    <property type="match status" value="2"/>
</dbReference>
<feature type="transmembrane region" description="Helical" evidence="12">
    <location>
        <begin position="311"/>
        <end position="331"/>
    </location>
</feature>
<dbReference type="SMART" id="SM00406">
    <property type="entry name" value="IGv"/>
    <property type="match status" value="1"/>
</dbReference>
<dbReference type="Gene3D" id="2.60.40.10">
    <property type="entry name" value="Immunoglobulins"/>
    <property type="match status" value="2"/>
</dbReference>
<evidence type="ECO:0000256" key="2">
    <source>
        <dbReference type="ARBA" id="ARBA00007591"/>
    </source>
</evidence>
<evidence type="ECO:0000256" key="9">
    <source>
        <dbReference type="ARBA" id="ARBA00023136"/>
    </source>
</evidence>
<comment type="similarity">
    <text evidence="2">Belongs to the immunoglobulin superfamily. BTN/MOG family.</text>
</comment>
<feature type="compositionally biased region" description="Low complexity" evidence="11">
    <location>
        <begin position="590"/>
        <end position="604"/>
    </location>
</feature>
<dbReference type="OrthoDB" id="9664323at2759"/>
<keyword evidence="5" id="KW-0732">Signal</keyword>
<dbReference type="FunFam" id="2.60.40.10:FF:000208">
    <property type="entry name" value="Butyrophilin subfamily 1 member A1"/>
    <property type="match status" value="1"/>
</dbReference>
<keyword evidence="10" id="KW-0393">Immunoglobulin domain</keyword>
<dbReference type="CDD" id="cd05713">
    <property type="entry name" value="IgV_MOG_like"/>
    <property type="match status" value="1"/>
</dbReference>